<name>A0AAW9R4L7_9GAMM</name>
<dbReference type="EMBL" id="JBBDHC010000004">
    <property type="protein sequence ID" value="MEJ1248929.1"/>
    <property type="molecule type" value="Genomic_DNA"/>
</dbReference>
<evidence type="ECO:0000256" key="3">
    <source>
        <dbReference type="SAM" id="SignalP"/>
    </source>
</evidence>
<evidence type="ECO:0000313" key="5">
    <source>
        <dbReference type="EMBL" id="MEJ1248929.1"/>
    </source>
</evidence>
<dbReference type="PANTHER" id="PTHR35603:SF2">
    <property type="entry name" value="OUTER MEMBRANE LIPOPROTEIN"/>
    <property type="match status" value="1"/>
</dbReference>
<comment type="subcellular location">
    <subcellularLocation>
        <location evidence="1">Membrane</location>
    </subcellularLocation>
</comment>
<feature type="chain" id="PRO_5043432326" evidence="3">
    <location>
        <begin position="26"/>
        <end position="187"/>
    </location>
</feature>
<dbReference type="InterPro" id="IPR008816">
    <property type="entry name" value="Gly_zipper_2TM_dom"/>
</dbReference>
<dbReference type="Pfam" id="PF05433">
    <property type="entry name" value="Rick_17kDa_Anti"/>
    <property type="match status" value="1"/>
</dbReference>
<dbReference type="PANTHER" id="PTHR35603">
    <property type="match status" value="1"/>
</dbReference>
<accession>A0AAW9R4L7</accession>
<feature type="signal peptide" evidence="3">
    <location>
        <begin position="1"/>
        <end position="25"/>
    </location>
</feature>
<protein>
    <submittedName>
        <fullName evidence="5">Glycine zipper 2TM domain-containing protein</fullName>
    </submittedName>
</protein>
<dbReference type="AlphaFoldDB" id="A0AAW9R4L7"/>
<evidence type="ECO:0000256" key="1">
    <source>
        <dbReference type="ARBA" id="ARBA00004370"/>
    </source>
</evidence>
<gene>
    <name evidence="5" type="ORF">WB794_04455</name>
</gene>
<keyword evidence="6" id="KW-1185">Reference proteome</keyword>
<comment type="caution">
    <text evidence="5">The sequence shown here is derived from an EMBL/GenBank/DDBJ whole genome shotgun (WGS) entry which is preliminary data.</text>
</comment>
<evidence type="ECO:0000256" key="2">
    <source>
        <dbReference type="ARBA" id="ARBA00023136"/>
    </source>
</evidence>
<keyword evidence="2" id="KW-0472">Membrane</keyword>
<dbReference type="GO" id="GO:0019867">
    <property type="term" value="C:outer membrane"/>
    <property type="evidence" value="ECO:0007669"/>
    <property type="project" value="InterPro"/>
</dbReference>
<keyword evidence="3" id="KW-0732">Signal</keyword>
<proteinExistence type="predicted"/>
<organism evidence="5 6">
    <name type="scientific">Denitratimonas tolerans</name>
    <dbReference type="NCBI Taxonomy" id="1338420"/>
    <lineage>
        <taxon>Bacteria</taxon>
        <taxon>Pseudomonadati</taxon>
        <taxon>Pseudomonadota</taxon>
        <taxon>Gammaproteobacteria</taxon>
        <taxon>Lysobacterales</taxon>
        <taxon>Lysobacteraceae</taxon>
        <taxon>Denitratimonas</taxon>
    </lineage>
</organism>
<sequence length="187" mass="20866">MQIRRFPLAFAALLAAVGFAGSAAAQEYREYAEPIYDWAEVVRVEPIFSVVNQPTYRDQCWDEPVTYREPPRYVRHDGPGAPAVLGAIVGGVIGNQFGHGGGRAASTAFGAMLGHEMVRDTQGGYYAGGREYTRYERRCAPRTGYRRDERVTGYDVTYRYQGRLYQTVTDYPPGESLQVRVDVSPVP</sequence>
<evidence type="ECO:0000259" key="4">
    <source>
        <dbReference type="Pfam" id="PF05433"/>
    </source>
</evidence>
<dbReference type="InterPro" id="IPR051407">
    <property type="entry name" value="Bact_OM_lipoprot/Surf_antigen"/>
</dbReference>
<dbReference type="Proteomes" id="UP001364472">
    <property type="component" value="Unassembled WGS sequence"/>
</dbReference>
<feature type="domain" description="Glycine zipper 2TM" evidence="4">
    <location>
        <begin position="82"/>
        <end position="114"/>
    </location>
</feature>
<reference evidence="5 6" key="1">
    <citation type="journal article" date="2016" name="Antonie Van Leeuwenhoek">
        <title>Denitratimonas tolerans gen. nov., sp. nov., a denitrifying bacterium isolated from a bioreactor for tannery wastewater treatment.</title>
        <authorList>
            <person name="Han S.I."/>
            <person name="Kim J.O."/>
            <person name="Lee Y.R."/>
            <person name="Ekpeghere K.I."/>
            <person name="Koh S.C."/>
            <person name="Whang K.S."/>
        </authorList>
    </citation>
    <scope>NUCLEOTIDE SEQUENCE [LARGE SCALE GENOMIC DNA]</scope>
    <source>
        <strain evidence="5 6">KACC 17565</strain>
    </source>
</reference>
<evidence type="ECO:0000313" key="6">
    <source>
        <dbReference type="Proteomes" id="UP001364472"/>
    </source>
</evidence>
<dbReference type="RefSeq" id="WP_337334646.1">
    <property type="nucleotide sequence ID" value="NZ_JBBDHC010000004.1"/>
</dbReference>